<keyword evidence="5" id="KW-0997">Cell inner membrane</keyword>
<dbReference type="GO" id="GO:0052131">
    <property type="term" value="P:positive aerotaxis"/>
    <property type="evidence" value="ECO:0007669"/>
    <property type="project" value="UniProtKB-ARBA"/>
</dbReference>
<name>A0A3E1RB76_9BURK</name>
<dbReference type="RefSeq" id="WP_117177235.1">
    <property type="nucleotide sequence ID" value="NZ_QFZK01000006.1"/>
</dbReference>
<feature type="domain" description="HAMP" evidence="13">
    <location>
        <begin position="213"/>
        <end position="265"/>
    </location>
</feature>
<organism evidence="14 15">
    <name type="scientific">Rhodoferax lacus</name>
    <dbReference type="NCBI Taxonomy" id="2184758"/>
    <lineage>
        <taxon>Bacteria</taxon>
        <taxon>Pseudomonadati</taxon>
        <taxon>Pseudomonadota</taxon>
        <taxon>Betaproteobacteria</taxon>
        <taxon>Burkholderiales</taxon>
        <taxon>Comamonadaceae</taxon>
        <taxon>Rhodoferax</taxon>
    </lineage>
</organism>
<dbReference type="EMBL" id="QFZK01000006">
    <property type="protein sequence ID" value="RFO96615.1"/>
    <property type="molecule type" value="Genomic_DNA"/>
</dbReference>
<evidence type="ECO:0000256" key="2">
    <source>
        <dbReference type="ARBA" id="ARBA00022475"/>
    </source>
</evidence>
<dbReference type="Gene3D" id="3.30.450.20">
    <property type="entry name" value="PAS domain"/>
    <property type="match status" value="1"/>
</dbReference>
<dbReference type="InterPro" id="IPR013655">
    <property type="entry name" value="PAS_fold_3"/>
</dbReference>
<gene>
    <name evidence="14" type="ORF">DIC66_11340</name>
</gene>
<dbReference type="SMART" id="SM00304">
    <property type="entry name" value="HAMP"/>
    <property type="match status" value="1"/>
</dbReference>
<dbReference type="PROSITE" id="PS50885">
    <property type="entry name" value="HAMP"/>
    <property type="match status" value="1"/>
</dbReference>
<proteinExistence type="inferred from homology"/>
<dbReference type="InterPro" id="IPR003660">
    <property type="entry name" value="HAMP_dom"/>
</dbReference>
<evidence type="ECO:0000256" key="10">
    <source>
        <dbReference type="PROSITE-ProRule" id="PRU00284"/>
    </source>
</evidence>
<keyword evidence="3" id="KW-0488">Methylation</keyword>
<evidence type="ECO:0000256" key="4">
    <source>
        <dbReference type="ARBA" id="ARBA00022500"/>
    </source>
</evidence>
<dbReference type="OrthoDB" id="9806477at2"/>
<evidence type="ECO:0000259" key="11">
    <source>
        <dbReference type="PROSITE" id="PS50111"/>
    </source>
</evidence>
<comment type="similarity">
    <text evidence="9">Belongs to the methyl-accepting chemotaxis (MCP) protein family.</text>
</comment>
<dbReference type="PROSITE" id="PS50111">
    <property type="entry name" value="CHEMOTAXIS_TRANSDUC_2"/>
    <property type="match status" value="1"/>
</dbReference>
<dbReference type="InterPro" id="IPR000014">
    <property type="entry name" value="PAS"/>
</dbReference>
<dbReference type="CDD" id="cd06225">
    <property type="entry name" value="HAMP"/>
    <property type="match status" value="1"/>
</dbReference>
<feature type="domain" description="PAS" evidence="12">
    <location>
        <begin position="21"/>
        <end position="76"/>
    </location>
</feature>
<dbReference type="Pfam" id="PF00015">
    <property type="entry name" value="MCPsignal"/>
    <property type="match status" value="1"/>
</dbReference>
<dbReference type="SMART" id="SM00091">
    <property type="entry name" value="PAS"/>
    <property type="match status" value="1"/>
</dbReference>
<dbReference type="SUPFAM" id="SSF55785">
    <property type="entry name" value="PYP-like sensor domain (PAS domain)"/>
    <property type="match status" value="1"/>
</dbReference>
<dbReference type="SUPFAM" id="SSF58104">
    <property type="entry name" value="Methyl-accepting chemotaxis protein (MCP) signaling domain"/>
    <property type="match status" value="1"/>
</dbReference>
<dbReference type="InterPro" id="IPR051310">
    <property type="entry name" value="MCP_chemotaxis"/>
</dbReference>
<evidence type="ECO:0000259" key="12">
    <source>
        <dbReference type="PROSITE" id="PS50112"/>
    </source>
</evidence>
<evidence type="ECO:0000259" key="13">
    <source>
        <dbReference type="PROSITE" id="PS50885"/>
    </source>
</evidence>
<dbReference type="PANTHER" id="PTHR43531">
    <property type="entry name" value="PROTEIN ICFG"/>
    <property type="match status" value="1"/>
</dbReference>
<evidence type="ECO:0000256" key="6">
    <source>
        <dbReference type="ARBA" id="ARBA00022692"/>
    </source>
</evidence>
<dbReference type="PROSITE" id="PS50112">
    <property type="entry name" value="PAS"/>
    <property type="match status" value="1"/>
</dbReference>
<keyword evidence="7" id="KW-1133">Transmembrane helix</keyword>
<dbReference type="InterPro" id="IPR004089">
    <property type="entry name" value="MCPsignal_dom"/>
</dbReference>
<evidence type="ECO:0000256" key="9">
    <source>
        <dbReference type="ARBA" id="ARBA00029447"/>
    </source>
</evidence>
<dbReference type="PRINTS" id="PR00260">
    <property type="entry name" value="CHEMTRNSDUCR"/>
</dbReference>
<dbReference type="GO" id="GO:0007165">
    <property type="term" value="P:signal transduction"/>
    <property type="evidence" value="ECO:0007669"/>
    <property type="project" value="UniProtKB-KW"/>
</dbReference>
<dbReference type="SMART" id="SM00283">
    <property type="entry name" value="MA"/>
    <property type="match status" value="1"/>
</dbReference>
<dbReference type="Gene3D" id="1.10.287.950">
    <property type="entry name" value="Methyl-accepting chemotaxis protein"/>
    <property type="match status" value="1"/>
</dbReference>
<dbReference type="FunFam" id="1.10.287.950:FF:000001">
    <property type="entry name" value="Methyl-accepting chemotaxis sensory transducer"/>
    <property type="match status" value="1"/>
</dbReference>
<evidence type="ECO:0000313" key="14">
    <source>
        <dbReference type="EMBL" id="RFO96615.1"/>
    </source>
</evidence>
<dbReference type="Proteomes" id="UP000260665">
    <property type="component" value="Unassembled WGS sequence"/>
</dbReference>
<dbReference type="GO" id="GO:0005886">
    <property type="term" value="C:plasma membrane"/>
    <property type="evidence" value="ECO:0007669"/>
    <property type="project" value="UniProtKB-SubCell"/>
</dbReference>
<dbReference type="CDD" id="cd11386">
    <property type="entry name" value="MCP_signal"/>
    <property type="match status" value="1"/>
</dbReference>
<keyword evidence="2" id="KW-1003">Cell membrane</keyword>
<comment type="caution">
    <text evidence="14">The sequence shown here is derived from an EMBL/GenBank/DDBJ whole genome shotgun (WGS) entry which is preliminary data.</text>
</comment>
<dbReference type="GO" id="GO:0004888">
    <property type="term" value="F:transmembrane signaling receptor activity"/>
    <property type="evidence" value="ECO:0007669"/>
    <property type="project" value="InterPro"/>
</dbReference>
<evidence type="ECO:0000256" key="3">
    <source>
        <dbReference type="ARBA" id="ARBA00022481"/>
    </source>
</evidence>
<evidence type="ECO:0000256" key="5">
    <source>
        <dbReference type="ARBA" id="ARBA00022519"/>
    </source>
</evidence>
<evidence type="ECO:0000256" key="7">
    <source>
        <dbReference type="ARBA" id="ARBA00022989"/>
    </source>
</evidence>
<reference evidence="14 15" key="1">
    <citation type="submission" date="2018-05" db="EMBL/GenBank/DDBJ databases">
        <title>Rhodoferax soyangensis sp.nov., isolated from an oligotrophic freshwater lake.</title>
        <authorList>
            <person name="Park M."/>
        </authorList>
    </citation>
    <scope>NUCLEOTIDE SEQUENCE [LARGE SCALE GENOMIC DNA]</scope>
    <source>
        <strain evidence="14 15">IMCC26218</strain>
    </source>
</reference>
<dbReference type="InterPro" id="IPR035965">
    <property type="entry name" value="PAS-like_dom_sf"/>
</dbReference>
<dbReference type="FunFam" id="3.30.450.20:FF:000046">
    <property type="entry name" value="Aerotaxis sensor receptor"/>
    <property type="match status" value="1"/>
</dbReference>
<dbReference type="PANTHER" id="PTHR43531:SF7">
    <property type="entry name" value="AEROTAXIS RECEPTOR"/>
    <property type="match status" value="1"/>
</dbReference>
<protein>
    <submittedName>
        <fullName evidence="14">Chemotaxis protein</fullName>
    </submittedName>
</protein>
<evidence type="ECO:0000256" key="8">
    <source>
        <dbReference type="ARBA" id="ARBA00023136"/>
    </source>
</evidence>
<keyword evidence="15" id="KW-1185">Reference proteome</keyword>
<dbReference type="Pfam" id="PF00672">
    <property type="entry name" value="HAMP"/>
    <property type="match status" value="1"/>
</dbReference>
<accession>A0A3E1RB76</accession>
<evidence type="ECO:0000256" key="1">
    <source>
        <dbReference type="ARBA" id="ARBA00004429"/>
    </source>
</evidence>
<keyword evidence="10" id="KW-0807">Transducer</keyword>
<comment type="subcellular location">
    <subcellularLocation>
        <location evidence="1">Cell inner membrane</location>
        <topology evidence="1">Multi-pass membrane protein</topology>
    </subcellularLocation>
</comment>
<sequence length="540" mass="58159">MRSNLPVTQQAYHFPPEQTLVSVTDLKGRITYCNPAFVEVSGYATQELLGQPHNLVRHPDMPEEAFRDMWDTIQNKRPWTGLVKNRRKNGDHYWVRANATPMLDGTQVTGYLSVRTAPSSSDIAAAEQLYAQMRTEAQAGHRVLTLSRGAVVRCDLVGRVQGLFKPGVTTTLGLLQLVSVAVMMATLALDVPFAVEAVVCCLTAAFVFWSTWSITIKPLEALVADANHLAAGDLSHEVAVDRSGLIGQLQQALTQTSVNLRTVVSDVRVEIGQLSMAVREIADGNQDLSSRTESQASSLEETAASMEEINGTVQQSAHSATRGSQLAQQTMHVTSRSNEAVQSVSQTMEGIAQSSHKITEIIQLIEGVAFQTNILALNAAVEAARAGDQGRGFAVVASEVRALAQRTAAAAREIKTLITESGERIAAGEGQTRVALERMSNALESVGKVGTVLDEISHASAEQTLGISQINEAIVQMDSITQQNAAMVEELAATAKSLHFQVEGVSNSMKLFRLKAGEVTLSQVDAVGLRREGKEMLLGY</sequence>
<dbReference type="Pfam" id="PF08447">
    <property type="entry name" value="PAS_3"/>
    <property type="match status" value="1"/>
</dbReference>
<dbReference type="CDD" id="cd00130">
    <property type="entry name" value="PAS"/>
    <property type="match status" value="1"/>
</dbReference>
<dbReference type="InterPro" id="IPR004090">
    <property type="entry name" value="Chemotax_Me-accpt_rcpt"/>
</dbReference>
<keyword evidence="6" id="KW-0812">Transmembrane</keyword>
<evidence type="ECO:0000313" key="15">
    <source>
        <dbReference type="Proteomes" id="UP000260665"/>
    </source>
</evidence>
<dbReference type="AlphaFoldDB" id="A0A3E1RB76"/>
<keyword evidence="8" id="KW-0472">Membrane</keyword>
<dbReference type="NCBIfam" id="TIGR00229">
    <property type="entry name" value="sensory_box"/>
    <property type="match status" value="1"/>
</dbReference>
<feature type="domain" description="Methyl-accepting transducer" evidence="11">
    <location>
        <begin position="270"/>
        <end position="499"/>
    </location>
</feature>
<keyword evidence="4" id="KW-0145">Chemotaxis</keyword>